<organism evidence="2 3">
    <name type="scientific">Ancylobacter polymorphus</name>
    <dbReference type="NCBI Taxonomy" id="223390"/>
    <lineage>
        <taxon>Bacteria</taxon>
        <taxon>Pseudomonadati</taxon>
        <taxon>Pseudomonadota</taxon>
        <taxon>Alphaproteobacteria</taxon>
        <taxon>Hyphomicrobiales</taxon>
        <taxon>Xanthobacteraceae</taxon>
        <taxon>Ancylobacter</taxon>
    </lineage>
</organism>
<comment type="caution">
    <text evidence="2">The sequence shown here is derived from an EMBL/GenBank/DDBJ whole genome shotgun (WGS) entry which is preliminary data.</text>
</comment>
<evidence type="ECO:0000256" key="1">
    <source>
        <dbReference type="SAM" id="Coils"/>
    </source>
</evidence>
<feature type="coiled-coil region" evidence="1">
    <location>
        <begin position="25"/>
        <end position="52"/>
    </location>
</feature>
<name>A0ABU0B7B1_9HYPH</name>
<accession>A0ABU0B7B1</accession>
<proteinExistence type="predicted"/>
<dbReference type="EMBL" id="JAUSUI010000001">
    <property type="protein sequence ID" value="MDQ0301270.1"/>
    <property type="molecule type" value="Genomic_DNA"/>
</dbReference>
<evidence type="ECO:0008006" key="4">
    <source>
        <dbReference type="Google" id="ProtNLM"/>
    </source>
</evidence>
<gene>
    <name evidence="2" type="ORF">J2S75_000281</name>
</gene>
<keyword evidence="1" id="KW-0175">Coiled coil</keyword>
<keyword evidence="3" id="KW-1185">Reference proteome</keyword>
<dbReference type="RefSeq" id="WP_307017492.1">
    <property type="nucleotide sequence ID" value="NZ_JAUSUI010000001.1"/>
</dbReference>
<evidence type="ECO:0000313" key="2">
    <source>
        <dbReference type="EMBL" id="MDQ0301270.1"/>
    </source>
</evidence>
<sequence>MNSCLSINDALTDLFSRYGVAVELRTHLELELERAKDDLERLIEERDELLARIVEARPEERGGSAAITRIGAGPAS</sequence>
<reference evidence="2 3" key="1">
    <citation type="submission" date="2023-07" db="EMBL/GenBank/DDBJ databases">
        <title>Genomic Encyclopedia of Type Strains, Phase IV (KMG-IV): sequencing the most valuable type-strain genomes for metagenomic binning, comparative biology and taxonomic classification.</title>
        <authorList>
            <person name="Goeker M."/>
        </authorList>
    </citation>
    <scope>NUCLEOTIDE SEQUENCE [LARGE SCALE GENOMIC DNA]</scope>
    <source>
        <strain evidence="2 3">DSM 2457</strain>
    </source>
</reference>
<evidence type="ECO:0000313" key="3">
    <source>
        <dbReference type="Proteomes" id="UP001224682"/>
    </source>
</evidence>
<protein>
    <recommendedName>
        <fullName evidence="4">DUF904 domain-containing protein</fullName>
    </recommendedName>
</protein>
<dbReference type="Proteomes" id="UP001224682">
    <property type="component" value="Unassembled WGS sequence"/>
</dbReference>